<keyword evidence="3" id="KW-1003">Cell membrane</keyword>
<dbReference type="PANTHER" id="PTHR30221">
    <property type="entry name" value="SMALL-CONDUCTANCE MECHANOSENSITIVE CHANNEL"/>
    <property type="match status" value="1"/>
</dbReference>
<dbReference type="InterPro" id="IPR010920">
    <property type="entry name" value="LSM_dom_sf"/>
</dbReference>
<name>A0A1H1EME7_9EURY</name>
<evidence type="ECO:0000313" key="10">
    <source>
        <dbReference type="EMBL" id="SDQ89708.1"/>
    </source>
</evidence>
<accession>A0A1H1EME7</accession>
<dbReference type="InterPro" id="IPR011014">
    <property type="entry name" value="MscS_channel_TM-2"/>
</dbReference>
<gene>
    <name evidence="10" type="ORF">SAMN05216278_2968</name>
</gene>
<dbReference type="InterPro" id="IPR011066">
    <property type="entry name" value="MscS_channel_C_sf"/>
</dbReference>
<keyword evidence="6 7" id="KW-0472">Membrane</keyword>
<dbReference type="SUPFAM" id="SSF50182">
    <property type="entry name" value="Sm-like ribonucleoproteins"/>
    <property type="match status" value="1"/>
</dbReference>
<dbReference type="GO" id="GO:0005886">
    <property type="term" value="C:plasma membrane"/>
    <property type="evidence" value="ECO:0007669"/>
    <property type="project" value="UniProtKB-SubCell"/>
</dbReference>
<evidence type="ECO:0000256" key="1">
    <source>
        <dbReference type="ARBA" id="ARBA00004651"/>
    </source>
</evidence>
<dbReference type="SUPFAM" id="SSF82861">
    <property type="entry name" value="Mechanosensitive channel protein MscS (YggB), transmembrane region"/>
    <property type="match status" value="1"/>
</dbReference>
<dbReference type="GO" id="GO:0008381">
    <property type="term" value="F:mechanosensitive monoatomic ion channel activity"/>
    <property type="evidence" value="ECO:0007669"/>
    <property type="project" value="InterPro"/>
</dbReference>
<dbReference type="InterPro" id="IPR023408">
    <property type="entry name" value="MscS_beta-dom_sf"/>
</dbReference>
<organism evidence="10 11">
    <name type="scientific">Halopelagius longus</name>
    <dbReference type="NCBI Taxonomy" id="1236180"/>
    <lineage>
        <taxon>Archaea</taxon>
        <taxon>Methanobacteriati</taxon>
        <taxon>Methanobacteriota</taxon>
        <taxon>Stenosarchaea group</taxon>
        <taxon>Halobacteria</taxon>
        <taxon>Halobacteriales</taxon>
        <taxon>Haloferacaceae</taxon>
    </lineage>
</organism>
<dbReference type="EMBL" id="FNKQ01000003">
    <property type="protein sequence ID" value="SDQ89708.1"/>
    <property type="molecule type" value="Genomic_DNA"/>
</dbReference>
<comment type="subcellular location">
    <subcellularLocation>
        <location evidence="1">Cell membrane</location>
        <topology evidence="1">Multi-pass membrane protein</topology>
    </subcellularLocation>
</comment>
<dbReference type="SUPFAM" id="SSF82689">
    <property type="entry name" value="Mechanosensitive channel protein MscS (YggB), C-terminal domain"/>
    <property type="match status" value="1"/>
</dbReference>
<dbReference type="InterPro" id="IPR006685">
    <property type="entry name" value="MscS_channel_2nd"/>
</dbReference>
<dbReference type="RefSeq" id="WP_394327399.1">
    <property type="nucleotide sequence ID" value="NZ_FNKQ01000003.1"/>
</dbReference>
<dbReference type="PANTHER" id="PTHR30221:SF1">
    <property type="entry name" value="SMALL-CONDUCTANCE MECHANOSENSITIVE CHANNEL"/>
    <property type="match status" value="1"/>
</dbReference>
<dbReference type="Gene3D" id="1.10.287.1260">
    <property type="match status" value="1"/>
</dbReference>
<evidence type="ECO:0000256" key="7">
    <source>
        <dbReference type="SAM" id="Phobius"/>
    </source>
</evidence>
<dbReference type="Pfam" id="PF21082">
    <property type="entry name" value="MS_channel_3rd"/>
    <property type="match status" value="1"/>
</dbReference>
<evidence type="ECO:0000256" key="3">
    <source>
        <dbReference type="ARBA" id="ARBA00022475"/>
    </source>
</evidence>
<dbReference type="AlphaFoldDB" id="A0A1H1EME7"/>
<reference evidence="11" key="1">
    <citation type="submission" date="2016-10" db="EMBL/GenBank/DDBJ databases">
        <authorList>
            <person name="Varghese N."/>
            <person name="Submissions S."/>
        </authorList>
    </citation>
    <scope>NUCLEOTIDE SEQUENCE [LARGE SCALE GENOMIC DNA]</scope>
    <source>
        <strain evidence="11">CGMCC 1.12397</strain>
    </source>
</reference>
<dbReference type="Proteomes" id="UP000199289">
    <property type="component" value="Unassembled WGS sequence"/>
</dbReference>
<feature type="transmembrane region" description="Helical" evidence="7">
    <location>
        <begin position="81"/>
        <end position="103"/>
    </location>
</feature>
<dbReference type="InterPro" id="IPR049278">
    <property type="entry name" value="MS_channel_C"/>
</dbReference>
<keyword evidence="5 7" id="KW-1133">Transmembrane helix</keyword>
<evidence type="ECO:0000259" key="9">
    <source>
        <dbReference type="Pfam" id="PF21082"/>
    </source>
</evidence>
<dbReference type="InterPro" id="IPR045275">
    <property type="entry name" value="MscS_archaea/bacteria_type"/>
</dbReference>
<feature type="domain" description="Mechanosensitive ion channel MscS" evidence="8">
    <location>
        <begin position="120"/>
        <end position="185"/>
    </location>
</feature>
<protein>
    <submittedName>
        <fullName evidence="10">Mechanosensitive ion channel</fullName>
    </submittedName>
</protein>
<evidence type="ECO:0000256" key="5">
    <source>
        <dbReference type="ARBA" id="ARBA00022989"/>
    </source>
</evidence>
<evidence type="ECO:0000256" key="4">
    <source>
        <dbReference type="ARBA" id="ARBA00022692"/>
    </source>
</evidence>
<evidence type="ECO:0000256" key="6">
    <source>
        <dbReference type="ARBA" id="ARBA00023136"/>
    </source>
</evidence>
<evidence type="ECO:0000256" key="2">
    <source>
        <dbReference type="ARBA" id="ARBA00008017"/>
    </source>
</evidence>
<evidence type="ECO:0000259" key="8">
    <source>
        <dbReference type="Pfam" id="PF00924"/>
    </source>
</evidence>
<sequence length="279" mass="29860">MPFSLAASSPVAQGGPIPSSVAELLRSYGMLVGRVVAFVLALLLVWTLGRLVVVPLVGRLVRERGFDATVQSLSTDVTHALVFVLALALAFTVAGFGSVIAAFGTVAGALSLALGFAAQDLLSNFVAGVFILKDEPFEVGDWVEWNERAGRVEDIDLRVSRIRTFDNERVTVPNSELAGNAVTNPVAYDTLRQRVAFGVGYDEDVSRVRAVVLEEAAKNPEILTDPEPTVLVTELGDSAVELEARFWIADPSRANFVATRSDFVQSVTERLGGEAISVV</sequence>
<feature type="transmembrane region" description="Helical" evidence="7">
    <location>
        <begin position="38"/>
        <end position="61"/>
    </location>
</feature>
<keyword evidence="4 7" id="KW-0812">Transmembrane</keyword>
<comment type="similarity">
    <text evidence="2">Belongs to the MscS (TC 1.A.23) family.</text>
</comment>
<proteinExistence type="inferred from homology"/>
<feature type="domain" description="Mechanosensitive ion channel MscS C-terminal" evidence="9">
    <location>
        <begin position="195"/>
        <end position="276"/>
    </location>
</feature>
<dbReference type="Pfam" id="PF00924">
    <property type="entry name" value="MS_channel_2nd"/>
    <property type="match status" value="1"/>
</dbReference>
<evidence type="ECO:0000313" key="11">
    <source>
        <dbReference type="Proteomes" id="UP000199289"/>
    </source>
</evidence>
<dbReference type="Gene3D" id="3.30.70.100">
    <property type="match status" value="1"/>
</dbReference>
<dbReference type="Gene3D" id="2.30.30.60">
    <property type="match status" value="1"/>
</dbReference>